<evidence type="ECO:0000256" key="4">
    <source>
        <dbReference type="ARBA" id="ARBA00023015"/>
    </source>
</evidence>
<comment type="function">
    <text evidence="10">Atypical E2F transcription factor that participates in various processes such as angiogenesis and polyploidization of specialized cells. Mainly acts as a transcription repressor that binds DNA independently of DP proteins and specifically recognizes the E2 recognition site 5'-TTTC[CG]CGC-3'. Directly represses transcription of classical E2F transcription factors such as e2f1. Acts as a regulator of S-phase by recognizing and binding the E2-related site 5'-TTCCCGCC-3' and mediating repression of G1/S-regulated genes. Acts as a promoter of sprouting angiogenesis, possibly by acting as a transcription activator and promoting expression of vegfa.</text>
</comment>
<feature type="region of interest" description="Disordered" evidence="12">
    <location>
        <begin position="1101"/>
        <end position="1186"/>
    </location>
</feature>
<dbReference type="GO" id="GO:0008045">
    <property type="term" value="P:motor neuron axon guidance"/>
    <property type="evidence" value="ECO:0007669"/>
    <property type="project" value="UniProtKB-ARBA"/>
</dbReference>
<dbReference type="Pfam" id="PF20649">
    <property type="entry name" value="COG5_C"/>
    <property type="match status" value="1"/>
</dbReference>
<evidence type="ECO:0000256" key="3">
    <source>
        <dbReference type="ARBA" id="ARBA00022491"/>
    </source>
</evidence>
<dbReference type="PANTHER" id="PTHR13228:SF3">
    <property type="entry name" value="CONSERVED OLIGOMERIC GOLGI COMPLEX SUBUNIT 5"/>
    <property type="match status" value="1"/>
</dbReference>
<dbReference type="GO" id="GO:0001946">
    <property type="term" value="P:lymphangiogenesis"/>
    <property type="evidence" value="ECO:0007669"/>
    <property type="project" value="UniProtKB-ARBA"/>
</dbReference>
<dbReference type="InterPro" id="IPR036390">
    <property type="entry name" value="WH_DNA-bd_sf"/>
</dbReference>
<proteinExistence type="inferred from homology"/>
<dbReference type="InterPro" id="IPR003316">
    <property type="entry name" value="E2F_WHTH_DNA-bd_dom"/>
</dbReference>
<feature type="domain" description="E2F/DP family winged-helix DNA-binding" evidence="13">
    <location>
        <begin position="758"/>
        <end position="827"/>
    </location>
</feature>
<keyword evidence="8 11" id="KW-0539">Nucleus</keyword>
<dbReference type="STRING" id="84645.A0A498P104"/>
<gene>
    <name evidence="14" type="ORF">ROHU_002257</name>
</gene>
<evidence type="ECO:0000259" key="13">
    <source>
        <dbReference type="SMART" id="SM01372"/>
    </source>
</evidence>
<feature type="domain" description="E2F/DP family winged-helix DNA-binding" evidence="13">
    <location>
        <begin position="875"/>
        <end position="960"/>
    </location>
</feature>
<feature type="compositionally biased region" description="Basic and acidic residues" evidence="12">
    <location>
        <begin position="1018"/>
        <end position="1027"/>
    </location>
</feature>
<dbReference type="GO" id="GO:0045892">
    <property type="term" value="P:negative regulation of DNA-templated transcription"/>
    <property type="evidence" value="ECO:0007669"/>
    <property type="project" value="UniProtKB-ARBA"/>
</dbReference>
<evidence type="ECO:0000256" key="5">
    <source>
        <dbReference type="ARBA" id="ARBA00023125"/>
    </source>
</evidence>
<dbReference type="GO" id="GO:0006891">
    <property type="term" value="P:intra-Golgi vesicle-mediated transport"/>
    <property type="evidence" value="ECO:0007669"/>
    <property type="project" value="InterPro"/>
</dbReference>
<comment type="subcellular location">
    <subcellularLocation>
        <location evidence="1 11">Nucleus</location>
    </subcellularLocation>
</comment>
<feature type="compositionally biased region" description="Basic and acidic residues" evidence="12">
    <location>
        <begin position="1110"/>
        <end position="1122"/>
    </location>
</feature>
<evidence type="ECO:0000256" key="2">
    <source>
        <dbReference type="ARBA" id="ARBA00010940"/>
    </source>
</evidence>
<dbReference type="GO" id="GO:0017119">
    <property type="term" value="C:Golgi transport complex"/>
    <property type="evidence" value="ECO:0007669"/>
    <property type="project" value="InterPro"/>
</dbReference>
<evidence type="ECO:0000256" key="1">
    <source>
        <dbReference type="ARBA" id="ARBA00004123"/>
    </source>
</evidence>
<dbReference type="PANTHER" id="PTHR13228">
    <property type="entry name" value="CONSERVED OLIGOMERIC GOLGI COMPLEX COMPONENT 5"/>
    <property type="match status" value="1"/>
</dbReference>
<protein>
    <submittedName>
        <fullName evidence="14">Transcription factor E2F7-like protein</fullName>
    </submittedName>
</protein>
<dbReference type="SUPFAM" id="SSF46785">
    <property type="entry name" value="Winged helix' DNA-binding domain"/>
    <property type="match status" value="2"/>
</dbReference>
<dbReference type="GO" id="GO:0005634">
    <property type="term" value="C:nucleus"/>
    <property type="evidence" value="ECO:0007669"/>
    <property type="project" value="UniProtKB-SubCell"/>
</dbReference>
<evidence type="ECO:0000256" key="10">
    <source>
        <dbReference type="ARBA" id="ARBA00058973"/>
    </source>
</evidence>
<evidence type="ECO:0000313" key="14">
    <source>
        <dbReference type="EMBL" id="RXN37197.1"/>
    </source>
</evidence>
<keyword evidence="3" id="KW-0678">Repressor</keyword>
<dbReference type="Proteomes" id="UP000290572">
    <property type="component" value="Unassembled WGS sequence"/>
</dbReference>
<evidence type="ECO:0000313" key="15">
    <source>
        <dbReference type="Proteomes" id="UP000290572"/>
    </source>
</evidence>
<dbReference type="EMBL" id="QBIY01006218">
    <property type="protein sequence ID" value="RXN37197.1"/>
    <property type="molecule type" value="Genomic_DNA"/>
</dbReference>
<feature type="compositionally biased region" description="Polar residues" evidence="12">
    <location>
        <begin position="1000"/>
        <end position="1014"/>
    </location>
</feature>
<feature type="region of interest" description="Disordered" evidence="12">
    <location>
        <begin position="1000"/>
        <end position="1027"/>
    </location>
</feature>
<dbReference type="GO" id="GO:0005667">
    <property type="term" value="C:transcription regulator complex"/>
    <property type="evidence" value="ECO:0007669"/>
    <property type="project" value="InterPro"/>
</dbReference>
<dbReference type="GO" id="GO:0003700">
    <property type="term" value="F:DNA-binding transcription factor activity"/>
    <property type="evidence" value="ECO:0007669"/>
    <property type="project" value="UniProtKB-ARBA"/>
</dbReference>
<sequence length="1358" mass="149865">MTDQVVKLAFGSLQSPKSYSCSMKARYYLSQGVDLSGIDVIENDLLFISRARLEVENQAKRLLEQGMEIQNPSQVGTALQVFYNLGSLRETIRNVVDGYRTSVQENVVNALDIKVLTQPANTRGAPGRAVMPTPGNTAAFRAALWTNLEKLMDQICAACGQVQHLQKVLTKKRDPVSHVCFIDEIIKDGQPDILHTFWSSVTQTLSEELQKATAASTFLKQALEGEYPKLLRLYNELWKRLQQYSASIQGALVSSGAGLDVELPASEHDTEDLFTQTKPDYDPEKDLKASLQPYEAAYLSKSLSRLFDPINLVFPQGGRNPPSNDELDSIIKTIASELNVASVDSGLTIAVAKNAAKTVQLFCVKSEQLSVQALMSSAVQPLLNSVTDSVEAILITMHQEDFSGPLPAGGRPDVPCSLYMRELQGFIARVMNDYFRPLQCLDFLYDSTENIAQRAITLFIRHASLLRPLGEGGKMRLAADFAQMELAVAPLCRRVSDLGKAYRLLRSFRPLLFQTSEHIASSQALGDLIPYSTILHFLFTRAPAELKSPHQRAEWSISRYSQWLDDHPSEKDRLTLIRGALEAYVQSVRARQGKEFAPVYPIMLQLLQKATSMEMKCLTLKDLLSVRTLVNKTGSDDTGNTNDQKENICMDRRKMTPLKCESATAAVSGLRRVSSPDIAHITPIKHVERAHPDPWTPTANLKMLISAASPDIRDREMKKTLFRPIENEETAVEEDEEEELDDSCQYEALDDSERRPSRKQKSLGLLCQKFLALYPDYPETSESINISLDEVATRLGVERRRIYDIVNVLESLMLVSRMAKNLYVWHGRSALPQTLQDLYQAGREQGYHLQMDQREGSSPYAAHHMQNTHAASSRRKDKSLRIMSQKFVMLFLVSKTQTVTLDTAAKILIEEGQDESSHSKYKTKVRRLYDIANVLTSLNLIQKLHVREEKSRKPVFKWIGPADFHSSSDSGDLRVSEAQISTVGERREKMTRHSSFQVIPAPSVNQRRISSAPSTPHRPTDEPVDYSRKSVNTSAVCRLQFGDSVQPSGSPVVSSSGLASLAVPLQADVPYAQFAPHPLAYLPGLPQTPLLMVYSGHVPDAVTQRSPVSGHREGNLKKRERQEEEDDDQTAKRSKRSASIESEMGETESLSSSARRSPIWSREGSPWDEASFGPMNEEDAGAPSPKDPLLSSHYLYVPNTAGLNGLNFLMPAGHTQGGVPAVAMPYFLVHSPLIAGAMATSSAEGAASGGLSFSMPTVLSPARFVMAGGAFGVAETMNSPEHHGHRLPAATLSPQGPQTQESPQPAQTQTPVTPKEAAVGSKSFFETPGAFGSLSTSPAARKRGSAQRRLDIGHAGAN</sequence>
<dbReference type="GO" id="GO:0003677">
    <property type="term" value="F:DNA binding"/>
    <property type="evidence" value="ECO:0007669"/>
    <property type="project" value="UniProtKB-KW"/>
</dbReference>
<reference evidence="14 15" key="1">
    <citation type="submission" date="2018-03" db="EMBL/GenBank/DDBJ databases">
        <title>Draft genome sequence of Rohu Carp (Labeo rohita).</title>
        <authorList>
            <person name="Das P."/>
            <person name="Kushwaha B."/>
            <person name="Joshi C.G."/>
            <person name="Kumar D."/>
            <person name="Nagpure N.S."/>
            <person name="Sahoo L."/>
            <person name="Das S.P."/>
            <person name="Bit A."/>
            <person name="Patnaik S."/>
            <person name="Meher P.K."/>
            <person name="Jayasankar P."/>
            <person name="Koringa P.G."/>
            <person name="Patel N.V."/>
            <person name="Hinsu A.T."/>
            <person name="Kumar R."/>
            <person name="Pandey M."/>
            <person name="Agarwal S."/>
            <person name="Srivastava S."/>
            <person name="Singh M."/>
            <person name="Iquebal M.A."/>
            <person name="Jaiswal S."/>
            <person name="Angadi U.B."/>
            <person name="Kumar N."/>
            <person name="Raza M."/>
            <person name="Shah T.M."/>
            <person name="Rai A."/>
            <person name="Jena J.K."/>
        </authorList>
    </citation>
    <scope>NUCLEOTIDE SEQUENCE [LARGE SCALE GENOMIC DNA]</scope>
    <source>
        <strain evidence="14">DASCIFA01</strain>
        <tissue evidence="14">Testis</tissue>
    </source>
</reference>
<keyword evidence="5 11" id="KW-0238">DNA-binding</keyword>
<accession>A0A498P104</accession>
<keyword evidence="4 11" id="KW-0805">Transcription regulation</keyword>
<keyword evidence="6" id="KW-0010">Activator</keyword>
<comment type="caution">
    <text evidence="14">The sequence shown here is derived from an EMBL/GenBank/DDBJ whole genome shotgun (WGS) entry which is preliminary data.</text>
</comment>
<dbReference type="FunFam" id="1.10.10.10:FF:000100">
    <property type="entry name" value="E2F transcription factor 8"/>
    <property type="match status" value="1"/>
</dbReference>
<keyword evidence="9" id="KW-0131">Cell cycle</keyword>
<name>A0A498P104_LABRO</name>
<comment type="similarity">
    <text evidence="2 11">Belongs to the E2F/DP family.</text>
</comment>
<evidence type="ECO:0000256" key="11">
    <source>
        <dbReference type="RuleBase" id="RU003796"/>
    </source>
</evidence>
<keyword evidence="15" id="KW-1185">Reference proteome</keyword>
<feature type="compositionally biased region" description="Low complexity" evidence="12">
    <location>
        <begin position="1303"/>
        <end position="1314"/>
    </location>
</feature>
<dbReference type="InterPro" id="IPR048485">
    <property type="entry name" value="COG5_helical"/>
</dbReference>
<organism evidence="14 15">
    <name type="scientific">Labeo rohita</name>
    <name type="common">Indian major carp</name>
    <name type="synonym">Cyprinus rohita</name>
    <dbReference type="NCBI Taxonomy" id="84645"/>
    <lineage>
        <taxon>Eukaryota</taxon>
        <taxon>Metazoa</taxon>
        <taxon>Chordata</taxon>
        <taxon>Craniata</taxon>
        <taxon>Vertebrata</taxon>
        <taxon>Euteleostomi</taxon>
        <taxon>Actinopterygii</taxon>
        <taxon>Neopterygii</taxon>
        <taxon>Teleostei</taxon>
        <taxon>Ostariophysi</taxon>
        <taxon>Cypriniformes</taxon>
        <taxon>Cyprinidae</taxon>
        <taxon>Labeoninae</taxon>
        <taxon>Labeonini</taxon>
        <taxon>Labeo</taxon>
    </lineage>
</organism>
<dbReference type="GO" id="GO:0045944">
    <property type="term" value="P:positive regulation of transcription by RNA polymerase II"/>
    <property type="evidence" value="ECO:0007669"/>
    <property type="project" value="UniProtKB-ARBA"/>
</dbReference>
<evidence type="ECO:0000256" key="9">
    <source>
        <dbReference type="ARBA" id="ARBA00023306"/>
    </source>
</evidence>
<evidence type="ECO:0000256" key="12">
    <source>
        <dbReference type="SAM" id="MobiDB-lite"/>
    </source>
</evidence>
<dbReference type="InterPro" id="IPR036388">
    <property type="entry name" value="WH-like_DNA-bd_sf"/>
</dbReference>
<dbReference type="Gene3D" id="1.10.10.10">
    <property type="entry name" value="Winged helix-like DNA-binding domain superfamily/Winged helix DNA-binding domain"/>
    <property type="match status" value="2"/>
</dbReference>
<feature type="region of interest" description="Disordered" evidence="12">
    <location>
        <begin position="1276"/>
        <end position="1358"/>
    </location>
</feature>
<evidence type="ECO:0000256" key="6">
    <source>
        <dbReference type="ARBA" id="ARBA00023159"/>
    </source>
</evidence>
<dbReference type="FunFam" id="1.10.10.10:FF:000073">
    <property type="entry name" value="E2F transcription factor 8"/>
    <property type="match status" value="1"/>
</dbReference>
<dbReference type="GO" id="GO:0002040">
    <property type="term" value="P:sprouting angiogenesis"/>
    <property type="evidence" value="ECO:0007669"/>
    <property type="project" value="UniProtKB-ARBA"/>
</dbReference>
<dbReference type="Pfam" id="PF02319">
    <property type="entry name" value="WHD_E2F_TDP"/>
    <property type="match status" value="2"/>
</dbReference>
<dbReference type="SMART" id="SM01372">
    <property type="entry name" value="E2F_TDP"/>
    <property type="match status" value="2"/>
</dbReference>
<evidence type="ECO:0000256" key="7">
    <source>
        <dbReference type="ARBA" id="ARBA00023163"/>
    </source>
</evidence>
<evidence type="ECO:0000256" key="8">
    <source>
        <dbReference type="ARBA" id="ARBA00023242"/>
    </source>
</evidence>
<dbReference type="InterPro" id="IPR019465">
    <property type="entry name" value="Cog5"/>
</dbReference>
<feature type="compositionally biased region" description="Polar residues" evidence="12">
    <location>
        <begin position="1292"/>
        <end position="1302"/>
    </location>
</feature>
<keyword evidence="7 11" id="KW-0804">Transcription</keyword>